<name>A0AAN9KPA9_CANGL</name>
<evidence type="ECO:0000313" key="2">
    <source>
        <dbReference type="EMBL" id="KAK7320954.1"/>
    </source>
</evidence>
<gene>
    <name evidence="2" type="ORF">VNO77_30943</name>
</gene>
<organism evidence="2 3">
    <name type="scientific">Canavalia gladiata</name>
    <name type="common">Sword bean</name>
    <name type="synonym">Dolichos gladiatus</name>
    <dbReference type="NCBI Taxonomy" id="3824"/>
    <lineage>
        <taxon>Eukaryota</taxon>
        <taxon>Viridiplantae</taxon>
        <taxon>Streptophyta</taxon>
        <taxon>Embryophyta</taxon>
        <taxon>Tracheophyta</taxon>
        <taxon>Spermatophyta</taxon>
        <taxon>Magnoliopsida</taxon>
        <taxon>eudicotyledons</taxon>
        <taxon>Gunneridae</taxon>
        <taxon>Pentapetalae</taxon>
        <taxon>rosids</taxon>
        <taxon>fabids</taxon>
        <taxon>Fabales</taxon>
        <taxon>Fabaceae</taxon>
        <taxon>Papilionoideae</taxon>
        <taxon>50 kb inversion clade</taxon>
        <taxon>NPAAA clade</taxon>
        <taxon>indigoferoid/millettioid clade</taxon>
        <taxon>Phaseoleae</taxon>
        <taxon>Canavalia</taxon>
    </lineage>
</organism>
<feature type="transmembrane region" description="Helical" evidence="1">
    <location>
        <begin position="77"/>
        <end position="98"/>
    </location>
</feature>
<evidence type="ECO:0000313" key="3">
    <source>
        <dbReference type="Proteomes" id="UP001367508"/>
    </source>
</evidence>
<keyword evidence="1" id="KW-1133">Transmembrane helix</keyword>
<evidence type="ECO:0000256" key="1">
    <source>
        <dbReference type="SAM" id="Phobius"/>
    </source>
</evidence>
<feature type="transmembrane region" description="Helical" evidence="1">
    <location>
        <begin position="51"/>
        <end position="71"/>
    </location>
</feature>
<keyword evidence="3" id="KW-1185">Reference proteome</keyword>
<keyword evidence="1" id="KW-0472">Membrane</keyword>
<accession>A0AAN9KPA9</accession>
<proteinExistence type="predicted"/>
<dbReference type="EMBL" id="JAYMYQ010000007">
    <property type="protein sequence ID" value="KAK7320954.1"/>
    <property type="molecule type" value="Genomic_DNA"/>
</dbReference>
<dbReference type="AlphaFoldDB" id="A0AAN9KPA9"/>
<sequence>MQEMHQPLGQASDWHPSKQCLVQIPNKFKPFAYVILASHGSIPDCVAPRRMFAALTVTCMLVNWPGIWFNLQDYFEVLAYGYGLINFTLTTKVARLVVMRVMCLRS</sequence>
<keyword evidence="1" id="KW-0812">Transmembrane</keyword>
<comment type="caution">
    <text evidence="2">The sequence shown here is derived from an EMBL/GenBank/DDBJ whole genome shotgun (WGS) entry which is preliminary data.</text>
</comment>
<reference evidence="2 3" key="1">
    <citation type="submission" date="2024-01" db="EMBL/GenBank/DDBJ databases">
        <title>The genomes of 5 underutilized Papilionoideae crops provide insights into root nodulation and disease resistanc.</title>
        <authorList>
            <person name="Jiang F."/>
        </authorList>
    </citation>
    <scope>NUCLEOTIDE SEQUENCE [LARGE SCALE GENOMIC DNA]</scope>
    <source>
        <strain evidence="2">LVBAO_FW01</strain>
        <tissue evidence="2">Leaves</tissue>
    </source>
</reference>
<protein>
    <submittedName>
        <fullName evidence="2">Uncharacterized protein</fullName>
    </submittedName>
</protein>
<dbReference type="Proteomes" id="UP001367508">
    <property type="component" value="Unassembled WGS sequence"/>
</dbReference>